<organism evidence="2 3">
    <name type="scientific">Bondarzewia mesenterica</name>
    <dbReference type="NCBI Taxonomy" id="1095465"/>
    <lineage>
        <taxon>Eukaryota</taxon>
        <taxon>Fungi</taxon>
        <taxon>Dikarya</taxon>
        <taxon>Basidiomycota</taxon>
        <taxon>Agaricomycotina</taxon>
        <taxon>Agaricomycetes</taxon>
        <taxon>Russulales</taxon>
        <taxon>Bondarzewiaceae</taxon>
        <taxon>Bondarzewia</taxon>
    </lineage>
</organism>
<sequence length="238" mass="25975">MRRGFLLDSTVRKTKENSASSPSAAKKPQSRPLLPIPTGPVIPSEIFPSPNLVFEELRRNYPNSQLGWVMSILPDIPPPTCEPWTTCLFLPGVKEALLSRPTFPSPFRSPPTRFCISAAPGAGLGMFATIDIQPGGLIAYERPLLIFPLALPYAGKGKGAHPEEVLRRVVYGQMPSAARTAFLQLKNSQTSDPAYIKGICDTNTIGISSMPGCKLRHGVVCDSISRINHRHVYFTLHG</sequence>
<dbReference type="EMBL" id="SGPL01000306">
    <property type="protein sequence ID" value="THH14046.1"/>
    <property type="molecule type" value="Genomic_DNA"/>
</dbReference>
<keyword evidence="3" id="KW-1185">Reference proteome</keyword>
<dbReference type="Proteomes" id="UP000310158">
    <property type="component" value="Unassembled WGS sequence"/>
</dbReference>
<evidence type="ECO:0000313" key="2">
    <source>
        <dbReference type="EMBL" id="THH14046.1"/>
    </source>
</evidence>
<dbReference type="SUPFAM" id="SSF82199">
    <property type="entry name" value="SET domain"/>
    <property type="match status" value="1"/>
</dbReference>
<comment type="caution">
    <text evidence="2">The sequence shown here is derived from an EMBL/GenBank/DDBJ whole genome shotgun (WGS) entry which is preliminary data.</text>
</comment>
<feature type="compositionally biased region" description="Low complexity" evidence="1">
    <location>
        <begin position="18"/>
        <end position="27"/>
    </location>
</feature>
<name>A0A4S4LP45_9AGAM</name>
<dbReference type="PANTHER" id="PTHR47332:SF4">
    <property type="entry name" value="SET DOMAIN-CONTAINING PROTEIN 5"/>
    <property type="match status" value="1"/>
</dbReference>
<dbReference type="InterPro" id="IPR046341">
    <property type="entry name" value="SET_dom_sf"/>
</dbReference>
<feature type="region of interest" description="Disordered" evidence="1">
    <location>
        <begin position="1"/>
        <end position="34"/>
    </location>
</feature>
<dbReference type="PANTHER" id="PTHR47332">
    <property type="entry name" value="SET DOMAIN-CONTAINING PROTEIN 5"/>
    <property type="match status" value="1"/>
</dbReference>
<dbReference type="InterPro" id="IPR053185">
    <property type="entry name" value="SET_domain_protein"/>
</dbReference>
<evidence type="ECO:0000313" key="3">
    <source>
        <dbReference type="Proteomes" id="UP000310158"/>
    </source>
</evidence>
<accession>A0A4S4LP45</accession>
<dbReference type="AlphaFoldDB" id="A0A4S4LP45"/>
<proteinExistence type="predicted"/>
<gene>
    <name evidence="2" type="ORF">EW146_g6243</name>
</gene>
<reference evidence="2 3" key="1">
    <citation type="submission" date="2019-02" db="EMBL/GenBank/DDBJ databases">
        <title>Genome sequencing of the rare red list fungi Bondarzewia mesenterica.</title>
        <authorList>
            <person name="Buettner E."/>
            <person name="Kellner H."/>
        </authorList>
    </citation>
    <scope>NUCLEOTIDE SEQUENCE [LARGE SCALE GENOMIC DNA]</scope>
    <source>
        <strain evidence="2 3">DSM 108281</strain>
    </source>
</reference>
<dbReference type="OrthoDB" id="5945798at2759"/>
<evidence type="ECO:0000256" key="1">
    <source>
        <dbReference type="SAM" id="MobiDB-lite"/>
    </source>
</evidence>
<protein>
    <submittedName>
        <fullName evidence="2">Uncharacterized protein</fullName>
    </submittedName>
</protein>